<comment type="catalytic activity">
    <reaction evidence="1">
        <text>beta-D-ribopyranose = beta-D-ribofuranose</text>
        <dbReference type="Rhea" id="RHEA:25432"/>
        <dbReference type="ChEBI" id="CHEBI:27476"/>
        <dbReference type="ChEBI" id="CHEBI:47002"/>
        <dbReference type="EC" id="5.4.99.62"/>
    </reaction>
</comment>
<evidence type="ECO:0000256" key="2">
    <source>
        <dbReference type="ARBA" id="ARBA00023235"/>
    </source>
</evidence>
<evidence type="ECO:0000256" key="1">
    <source>
        <dbReference type="ARBA" id="ARBA00000223"/>
    </source>
</evidence>
<dbReference type="AlphaFoldDB" id="W4EQS7"/>
<dbReference type="GO" id="GO:0006004">
    <property type="term" value="P:fucose metabolic process"/>
    <property type="evidence" value="ECO:0007669"/>
    <property type="project" value="TreeGrafter"/>
</dbReference>
<dbReference type="GO" id="GO:0062193">
    <property type="term" value="F:D-ribose pyranase activity"/>
    <property type="evidence" value="ECO:0007669"/>
    <property type="project" value="UniProtKB-EC"/>
</dbReference>
<dbReference type="Proteomes" id="UP000019062">
    <property type="component" value="Unassembled WGS sequence"/>
</dbReference>
<name>W4EQS7_9BACL</name>
<accession>W4EQS7</accession>
<dbReference type="InterPro" id="IPR007721">
    <property type="entry name" value="RbsD_FucU"/>
</dbReference>
<evidence type="ECO:0000313" key="4">
    <source>
        <dbReference type="EMBL" id="ETT82357.1"/>
    </source>
</evidence>
<dbReference type="eggNOG" id="COG4154">
    <property type="taxonomic scope" value="Bacteria"/>
</dbReference>
<reference evidence="4 5" key="1">
    <citation type="journal article" date="2014" name="BMC Genomics">
        <title>Genomic comparison of sporeforming bacilli isolated from milk.</title>
        <authorList>
            <person name="Moreno Switt A.I."/>
            <person name="Andrus A.D."/>
            <person name="Ranieri M.L."/>
            <person name="Orsi R.H."/>
            <person name="Ivy R."/>
            <person name="den Bakker H.C."/>
            <person name="Martin N.H."/>
            <person name="Wiedmann M."/>
            <person name="Boor K.J."/>
        </authorList>
    </citation>
    <scope>NUCLEOTIDE SEQUENCE [LARGE SCALE GENOMIC DNA]</scope>
    <source>
        <strain evidence="4 5">FSL R5-213</strain>
    </source>
</reference>
<evidence type="ECO:0000313" key="5">
    <source>
        <dbReference type="Proteomes" id="UP000019062"/>
    </source>
</evidence>
<keyword evidence="5" id="KW-1185">Reference proteome</keyword>
<gene>
    <name evidence="4" type="ORF">C176_15242</name>
</gene>
<comment type="caution">
    <text evidence="4">The sequence shown here is derived from an EMBL/GenBank/DDBJ whole genome shotgun (WGS) entry which is preliminary data.</text>
</comment>
<dbReference type="SUPFAM" id="SSF102546">
    <property type="entry name" value="RbsD-like"/>
    <property type="match status" value="1"/>
</dbReference>
<dbReference type="PANTHER" id="PTHR31690">
    <property type="entry name" value="FUCOSE MUTAROTASE"/>
    <property type="match status" value="1"/>
</dbReference>
<keyword evidence="2" id="KW-0413">Isomerase</keyword>
<dbReference type="Pfam" id="PF05025">
    <property type="entry name" value="RbsD_FucU"/>
    <property type="match status" value="1"/>
</dbReference>
<dbReference type="PANTHER" id="PTHR31690:SF4">
    <property type="entry name" value="FUCOSE MUTAROTASE"/>
    <property type="match status" value="1"/>
</dbReference>
<dbReference type="InterPro" id="IPR050443">
    <property type="entry name" value="RbsD/FucU_mutarotase"/>
</dbReference>
<dbReference type="PATRIC" id="fig|1227360.4.peg.3103"/>
<dbReference type="InterPro" id="IPR023750">
    <property type="entry name" value="RbsD-like_sf"/>
</dbReference>
<dbReference type="GO" id="GO:0042806">
    <property type="term" value="F:fucose binding"/>
    <property type="evidence" value="ECO:0007669"/>
    <property type="project" value="TreeGrafter"/>
</dbReference>
<protein>
    <submittedName>
        <fullName evidence="4">Fucose dissimilation pathway protein FucU</fullName>
    </submittedName>
</protein>
<dbReference type="EMBL" id="ASQA01000034">
    <property type="protein sequence ID" value="ETT82357.1"/>
    <property type="molecule type" value="Genomic_DNA"/>
</dbReference>
<sequence>MLKYIKSCISPELLKVLMEMGHSDEIVLADGNFPAASHNDKIVRLDGNDIPSILEGILFLMPLDTYVENPICLMMHGEEVERPQIWKEYEELVTKSENVFKAEYLSRESFYERAKTAYAIVTTSEKALYANIILKKGVIVEG</sequence>
<proteinExistence type="predicted"/>
<evidence type="ECO:0000256" key="3">
    <source>
        <dbReference type="ARBA" id="ARBA00036324"/>
    </source>
</evidence>
<comment type="catalytic activity">
    <reaction evidence="3">
        <text>alpha-L-fucose = beta-L-fucose</text>
        <dbReference type="Rhea" id="RHEA:25580"/>
        <dbReference type="ChEBI" id="CHEBI:42548"/>
        <dbReference type="ChEBI" id="CHEBI:42589"/>
        <dbReference type="EC" id="5.1.3.29"/>
    </reaction>
</comment>
<dbReference type="Gene3D" id="3.40.1650.10">
    <property type="entry name" value="RbsD-like domain"/>
    <property type="match status" value="1"/>
</dbReference>
<organism evidence="4 5">
    <name type="scientific">Viridibacillus arenosi FSL R5-213</name>
    <dbReference type="NCBI Taxonomy" id="1227360"/>
    <lineage>
        <taxon>Bacteria</taxon>
        <taxon>Bacillati</taxon>
        <taxon>Bacillota</taxon>
        <taxon>Bacilli</taxon>
        <taxon>Bacillales</taxon>
        <taxon>Caryophanaceae</taxon>
        <taxon>Viridibacillus</taxon>
    </lineage>
</organism>
<dbReference type="GO" id="GO:0036373">
    <property type="term" value="F:L-fucose mutarotase activity"/>
    <property type="evidence" value="ECO:0007669"/>
    <property type="project" value="UniProtKB-EC"/>
</dbReference>
<dbReference type="RefSeq" id="WP_038187128.1">
    <property type="nucleotide sequence ID" value="NZ_ASQA01000034.1"/>
</dbReference>